<organism evidence="2 3">
    <name type="scientific">Phytophthora oleae</name>
    <dbReference type="NCBI Taxonomy" id="2107226"/>
    <lineage>
        <taxon>Eukaryota</taxon>
        <taxon>Sar</taxon>
        <taxon>Stramenopiles</taxon>
        <taxon>Oomycota</taxon>
        <taxon>Peronosporomycetes</taxon>
        <taxon>Peronosporales</taxon>
        <taxon>Peronosporaceae</taxon>
        <taxon>Phytophthora</taxon>
    </lineage>
</organism>
<name>A0ABD3FMM1_9STRA</name>
<protein>
    <submittedName>
        <fullName evidence="2">Uncharacterized protein</fullName>
    </submittedName>
</protein>
<accession>A0ABD3FMM1</accession>
<comment type="caution">
    <text evidence="2">The sequence shown here is derived from an EMBL/GenBank/DDBJ whole genome shotgun (WGS) entry which is preliminary data.</text>
</comment>
<feature type="compositionally biased region" description="Basic and acidic residues" evidence="1">
    <location>
        <begin position="26"/>
        <end position="43"/>
    </location>
</feature>
<dbReference type="Proteomes" id="UP001632037">
    <property type="component" value="Unassembled WGS sequence"/>
</dbReference>
<proteinExistence type="predicted"/>
<dbReference type="AlphaFoldDB" id="A0ABD3FMM1"/>
<reference evidence="2 3" key="1">
    <citation type="submission" date="2024-09" db="EMBL/GenBank/DDBJ databases">
        <title>Genome sequencing and assembly of Phytophthora oleae, isolate VK10A, causative agent of rot of olive drupes.</title>
        <authorList>
            <person name="Conti Taguali S."/>
            <person name="Riolo M."/>
            <person name="La Spada F."/>
            <person name="Cacciola S.O."/>
            <person name="Dionisio G."/>
        </authorList>
    </citation>
    <scope>NUCLEOTIDE SEQUENCE [LARGE SCALE GENOMIC DNA]</scope>
    <source>
        <strain evidence="2 3">VK10A</strain>
    </source>
</reference>
<dbReference type="EMBL" id="JBIMZQ010000013">
    <property type="protein sequence ID" value="KAL3667574.1"/>
    <property type="molecule type" value="Genomic_DNA"/>
</dbReference>
<gene>
    <name evidence="2" type="ORF">V7S43_007128</name>
</gene>
<evidence type="ECO:0000313" key="2">
    <source>
        <dbReference type="EMBL" id="KAL3667574.1"/>
    </source>
</evidence>
<keyword evidence="3" id="KW-1185">Reference proteome</keyword>
<evidence type="ECO:0000256" key="1">
    <source>
        <dbReference type="SAM" id="MobiDB-lite"/>
    </source>
</evidence>
<sequence length="133" mass="14340">MDQRRCLGGERDAAADTTEDGDEYRDDQSDVPDQRSQGRGDFYRGGDGCAMAWEGGSRDRRNGNQAVAAAALHSLKSRGIGEASTVLDIAEANDSSANEDDVLEHLDAAFCDGERLIGGASIVVAKFRRWRCS</sequence>
<evidence type="ECO:0000313" key="3">
    <source>
        <dbReference type="Proteomes" id="UP001632037"/>
    </source>
</evidence>
<feature type="region of interest" description="Disordered" evidence="1">
    <location>
        <begin position="1"/>
        <end position="43"/>
    </location>
</feature>
<feature type="compositionally biased region" description="Basic and acidic residues" evidence="1">
    <location>
        <begin position="1"/>
        <end position="14"/>
    </location>
</feature>